<gene>
    <name evidence="2" type="ORF">TWF506_005480</name>
</gene>
<feature type="region of interest" description="Disordered" evidence="1">
    <location>
        <begin position="1"/>
        <end position="78"/>
    </location>
</feature>
<dbReference type="EMBL" id="JAVHJM010000002">
    <property type="protein sequence ID" value="KAK6518320.1"/>
    <property type="molecule type" value="Genomic_DNA"/>
</dbReference>
<organism evidence="2 3">
    <name type="scientific">Arthrobotrys conoides</name>
    <dbReference type="NCBI Taxonomy" id="74498"/>
    <lineage>
        <taxon>Eukaryota</taxon>
        <taxon>Fungi</taxon>
        <taxon>Dikarya</taxon>
        <taxon>Ascomycota</taxon>
        <taxon>Pezizomycotina</taxon>
        <taxon>Orbiliomycetes</taxon>
        <taxon>Orbiliales</taxon>
        <taxon>Orbiliaceae</taxon>
        <taxon>Arthrobotrys</taxon>
    </lineage>
</organism>
<reference evidence="2 3" key="1">
    <citation type="submission" date="2019-10" db="EMBL/GenBank/DDBJ databases">
        <authorList>
            <person name="Palmer J.M."/>
        </authorList>
    </citation>
    <scope>NUCLEOTIDE SEQUENCE [LARGE SCALE GENOMIC DNA]</scope>
    <source>
        <strain evidence="2 3">TWF506</strain>
    </source>
</reference>
<evidence type="ECO:0000313" key="3">
    <source>
        <dbReference type="Proteomes" id="UP001307849"/>
    </source>
</evidence>
<dbReference type="AlphaFoldDB" id="A0AAN8RW16"/>
<protein>
    <submittedName>
        <fullName evidence="2">Uncharacterized protein</fullName>
    </submittedName>
</protein>
<dbReference type="Proteomes" id="UP001307849">
    <property type="component" value="Unassembled WGS sequence"/>
</dbReference>
<accession>A0AAN8RW16</accession>
<evidence type="ECO:0000256" key="1">
    <source>
        <dbReference type="SAM" id="MobiDB-lite"/>
    </source>
</evidence>
<sequence length="455" mass="51938">MEYLIDSSVHEAAMAGKKSTNPKPREKIRRSGAISKRDAAQLSSSSSNSLSTPNPSIQESKKNQGKQLTQTFPEDKNRLSRNILLSSPQSSPPVSSPLSPLLPPTMIPSRYVAAPADERDEIIEALASELETEQYFKTKARWELNDDYLEELDTIAPSILQEKFHDKITAISEKFFSRSIAWELLGSCLAPRIKNTTKMFFPEFIRLPCTPETWDAVQQHPDMTSALFIEGILSNSLAYQMCDSPVYQAEGSLAIVLGMFHNHCKRVSPGGPQGAEWMALTLQMIDTMLHSNETDPRRQTFPDIKSVEKSSQARKLIWALIDALRILREAVKMPFDQKEWNALEEMTQDLVYDAFRLSIQWHSRPLAFGHHGMTWFSQNTLQSCSDTLGCELDNEDAIWNWEEGHKYQKKKVIAVISPMFFREEWKCLQNTRSRLKVWKEPKLFVAPISRQWGVK</sequence>
<feature type="compositionally biased region" description="Low complexity" evidence="1">
    <location>
        <begin position="42"/>
        <end position="56"/>
    </location>
</feature>
<evidence type="ECO:0000313" key="2">
    <source>
        <dbReference type="EMBL" id="KAK6518320.1"/>
    </source>
</evidence>
<name>A0AAN8RW16_9PEZI</name>
<proteinExistence type="predicted"/>
<comment type="caution">
    <text evidence="2">The sequence shown here is derived from an EMBL/GenBank/DDBJ whole genome shotgun (WGS) entry which is preliminary data.</text>
</comment>
<keyword evidence="3" id="KW-1185">Reference proteome</keyword>